<evidence type="ECO:0000256" key="4">
    <source>
        <dbReference type="PROSITE-ProRule" id="PRU00091"/>
    </source>
</evidence>
<dbReference type="VEuPathDB" id="FungiDB:H310_13280"/>
<protein>
    <recommendedName>
        <fullName evidence="6">FYVE-type domain-containing protein</fullName>
    </recommendedName>
</protein>
<comment type="caution">
    <text evidence="7">The sequence shown here is derived from an EMBL/GenBank/DDBJ whole genome shotgun (WGS) entry which is preliminary data.</text>
</comment>
<dbReference type="InterPro" id="IPR017455">
    <property type="entry name" value="Znf_FYVE-rel"/>
</dbReference>
<dbReference type="GO" id="GO:0008270">
    <property type="term" value="F:zinc ion binding"/>
    <property type="evidence" value="ECO:0007669"/>
    <property type="project" value="UniProtKB-KW"/>
</dbReference>
<dbReference type="SMART" id="SM00064">
    <property type="entry name" value="FYVE"/>
    <property type="match status" value="1"/>
</dbReference>
<dbReference type="SUPFAM" id="SSF57903">
    <property type="entry name" value="FYVE/PHD zinc finger"/>
    <property type="match status" value="1"/>
</dbReference>
<dbReference type="InterPro" id="IPR013083">
    <property type="entry name" value="Znf_RING/FYVE/PHD"/>
</dbReference>
<dbReference type="InterPro" id="IPR000306">
    <property type="entry name" value="Znf_FYVE"/>
</dbReference>
<proteinExistence type="predicted"/>
<reference evidence="7 8" key="1">
    <citation type="submission" date="2018-08" db="EMBL/GenBank/DDBJ databases">
        <title>Aphanomyces genome sequencing and annotation.</title>
        <authorList>
            <person name="Minardi D."/>
            <person name="Oidtmann B."/>
            <person name="Van Der Giezen M."/>
            <person name="Studholme D.J."/>
        </authorList>
    </citation>
    <scope>NUCLEOTIDE SEQUENCE [LARGE SCALE GENOMIC DNA]</scope>
    <source>
        <strain evidence="7 8">NJM0002</strain>
    </source>
</reference>
<dbReference type="InterPro" id="IPR011011">
    <property type="entry name" value="Znf_FYVE_PHD"/>
</dbReference>
<evidence type="ECO:0000256" key="5">
    <source>
        <dbReference type="SAM" id="MobiDB-lite"/>
    </source>
</evidence>
<dbReference type="Gene3D" id="3.30.40.10">
    <property type="entry name" value="Zinc/RING finger domain, C3HC4 (zinc finger)"/>
    <property type="match status" value="1"/>
</dbReference>
<evidence type="ECO:0000313" key="7">
    <source>
        <dbReference type="EMBL" id="RHY28092.1"/>
    </source>
</evidence>
<dbReference type="Pfam" id="PF01363">
    <property type="entry name" value="FYVE"/>
    <property type="match status" value="1"/>
</dbReference>
<feature type="domain" description="FYVE-type" evidence="6">
    <location>
        <begin position="126"/>
        <end position="184"/>
    </location>
</feature>
<feature type="region of interest" description="Disordered" evidence="5">
    <location>
        <begin position="204"/>
        <end position="263"/>
    </location>
</feature>
<feature type="compositionally biased region" description="Basic and acidic residues" evidence="5">
    <location>
        <begin position="225"/>
        <end position="238"/>
    </location>
</feature>
<gene>
    <name evidence="7" type="ORF">DYB32_006318</name>
</gene>
<keyword evidence="3" id="KW-0862">Zinc</keyword>
<evidence type="ECO:0000256" key="3">
    <source>
        <dbReference type="ARBA" id="ARBA00022833"/>
    </source>
</evidence>
<keyword evidence="1" id="KW-0479">Metal-binding</keyword>
<evidence type="ECO:0000256" key="2">
    <source>
        <dbReference type="ARBA" id="ARBA00022771"/>
    </source>
</evidence>
<keyword evidence="2 4" id="KW-0863">Zinc-finger</keyword>
<dbReference type="EMBL" id="QUSY01000646">
    <property type="protein sequence ID" value="RHY28092.1"/>
    <property type="molecule type" value="Genomic_DNA"/>
</dbReference>
<evidence type="ECO:0000313" key="8">
    <source>
        <dbReference type="Proteomes" id="UP000285060"/>
    </source>
</evidence>
<feature type="region of interest" description="Disordered" evidence="5">
    <location>
        <begin position="307"/>
        <end position="350"/>
    </location>
</feature>
<evidence type="ECO:0000256" key="1">
    <source>
        <dbReference type="ARBA" id="ARBA00022723"/>
    </source>
</evidence>
<feature type="compositionally biased region" description="Polar residues" evidence="5">
    <location>
        <begin position="212"/>
        <end position="224"/>
    </location>
</feature>
<dbReference type="PANTHER" id="PTHR43102">
    <property type="entry name" value="SLR1143 PROTEIN"/>
    <property type="match status" value="1"/>
</dbReference>
<evidence type="ECO:0000259" key="6">
    <source>
        <dbReference type="PROSITE" id="PS50178"/>
    </source>
</evidence>
<keyword evidence="8" id="KW-1185">Reference proteome</keyword>
<dbReference type="Proteomes" id="UP000285060">
    <property type="component" value="Unassembled WGS sequence"/>
</dbReference>
<feature type="compositionally biased region" description="Pro residues" evidence="5">
    <location>
        <begin position="338"/>
        <end position="347"/>
    </location>
</feature>
<name>A0A3R7A734_9STRA</name>
<dbReference type="PANTHER" id="PTHR43102:SF2">
    <property type="entry name" value="GAF DOMAIN-CONTAINING PROTEIN"/>
    <property type="match status" value="1"/>
</dbReference>
<dbReference type="AlphaFoldDB" id="A0A3R7A734"/>
<accession>A0A3R7A734</accession>
<feature type="compositionally biased region" description="Low complexity" evidence="5">
    <location>
        <begin position="310"/>
        <end position="326"/>
    </location>
</feature>
<sequence>MTFGTEGAEYHDFIFLSHTKVYDSRRHELDLATAPDASIEFMTQLWDAVDLFPVPYSSATRVNLNRSGFLIERTHDRDVSRVSFILCAMRNRKREKWMERMAYTFVHEIAVMCRDVSVAVADHVEFGDELHCSTCLKTFTLFRRRHHCRLCTGAICNVCSTTVMLGAVERKSVRACLPCSTSSNESTLTRRLFMSKRHAGRSISEHLAVSSPGVTRSQHSGYQSTDREMNRSAHRSFDQQHPTRLSSPRSSQRHSRSSDRSGHMAIRMLEEDVATVDVVKPPQPTMAASTALHQHLAQHHLNMPKRSFRSSTTTTLSSQELSPPTSHDFSKFCIDSEPVPPHQPPPKTTTNAQYLQPLVLHEYRTWDHGPAHTSAYTYQDSTKECRPDRWRRVAQPTTTAFVEEEFDKVGLGVPSSPRNDLIPLPQSFGNFKRPHSTHQDDAARPSLISLCSDYEF</sequence>
<organism evidence="7 8">
    <name type="scientific">Aphanomyces invadans</name>
    <dbReference type="NCBI Taxonomy" id="157072"/>
    <lineage>
        <taxon>Eukaryota</taxon>
        <taxon>Sar</taxon>
        <taxon>Stramenopiles</taxon>
        <taxon>Oomycota</taxon>
        <taxon>Saprolegniomycetes</taxon>
        <taxon>Saprolegniales</taxon>
        <taxon>Verrucalvaceae</taxon>
        <taxon>Aphanomyces</taxon>
    </lineage>
</organism>
<dbReference type="PROSITE" id="PS50178">
    <property type="entry name" value="ZF_FYVE"/>
    <property type="match status" value="1"/>
</dbReference>